<accession>A0A5H2XWP6</accession>
<organism evidence="1">
    <name type="scientific">Prunus dulcis</name>
    <name type="common">Almond</name>
    <name type="synonym">Amygdalus dulcis</name>
    <dbReference type="NCBI Taxonomy" id="3755"/>
    <lineage>
        <taxon>Eukaryota</taxon>
        <taxon>Viridiplantae</taxon>
        <taxon>Streptophyta</taxon>
        <taxon>Embryophyta</taxon>
        <taxon>Tracheophyta</taxon>
        <taxon>Spermatophyta</taxon>
        <taxon>Magnoliopsida</taxon>
        <taxon>eudicotyledons</taxon>
        <taxon>Gunneridae</taxon>
        <taxon>Pentapetalae</taxon>
        <taxon>rosids</taxon>
        <taxon>fabids</taxon>
        <taxon>Rosales</taxon>
        <taxon>Rosaceae</taxon>
        <taxon>Amygdaloideae</taxon>
        <taxon>Amygdaleae</taxon>
        <taxon>Prunus</taxon>
    </lineage>
</organism>
<dbReference type="AlphaFoldDB" id="A0A5H2XWP6"/>
<reference evidence="1" key="1">
    <citation type="journal article" date="2019" name="Science">
        <title>Mutation of a bHLH transcription factor allowed almond domestication.</title>
        <authorList>
            <person name="Sanchez-Perez R."/>
            <person name="Pavan S."/>
            <person name="Mazzeo R."/>
            <person name="Moldovan C."/>
            <person name="Aiese Cigliano R."/>
            <person name="Del Cueto J."/>
            <person name="Ricciardi F."/>
            <person name="Lotti C."/>
            <person name="Ricciardi L."/>
            <person name="Dicenta F."/>
            <person name="Lopez-Marques R.L."/>
            <person name="Lindberg Moller B."/>
        </authorList>
    </citation>
    <scope>NUCLEOTIDE SEQUENCE</scope>
</reference>
<dbReference type="EMBL" id="AP021778">
    <property type="protein sequence ID" value="BBN70165.1"/>
    <property type="molecule type" value="Genomic_DNA"/>
</dbReference>
<evidence type="ECO:0000313" key="1">
    <source>
        <dbReference type="EMBL" id="BBN70165.1"/>
    </source>
</evidence>
<proteinExistence type="predicted"/>
<sequence length="146" mass="15853">MVKVSRGVGYPALRQTPYVVLVVPTLSGVETGPIRGVGCTGIWGDIVIVWYGRTWRKLSGVLTGPILGFGCIGVSWKNYVWLDLSGRVRRQPKIGSDLLVGPEIEVIILENVQFTGETVELFGRKSRSLVSEPDIGVMSGNSQDPP</sequence>
<name>A0A5H2XWP6_PRUDU</name>
<gene>
    <name evidence="1" type="ORF">Prudu_1441S000400</name>
</gene>
<protein>
    <submittedName>
        <fullName evidence="1">Uncharacterized protein</fullName>
    </submittedName>
</protein>